<dbReference type="Pfam" id="PF17390">
    <property type="entry name" value="Bac_rhamnosid_C"/>
    <property type="match status" value="1"/>
</dbReference>
<accession>A0A7W7CKI4</accession>
<dbReference type="Proteomes" id="UP000533598">
    <property type="component" value="Unassembled WGS sequence"/>
</dbReference>
<dbReference type="InterPro" id="IPR008928">
    <property type="entry name" value="6-hairpin_glycosidase_sf"/>
</dbReference>
<keyword evidence="8" id="KW-0326">Glycosidase</keyword>
<dbReference type="InterPro" id="IPR008902">
    <property type="entry name" value="Rhamnosid_concanavalin"/>
</dbReference>
<dbReference type="InterPro" id="IPR035396">
    <property type="entry name" value="Bac_rhamnosid6H"/>
</dbReference>
<dbReference type="InterPro" id="IPR035398">
    <property type="entry name" value="Bac_rhamnosid_C"/>
</dbReference>
<dbReference type="InterPro" id="IPR019546">
    <property type="entry name" value="TAT_signal_bac_arc"/>
</dbReference>
<dbReference type="Gene3D" id="2.60.420.10">
    <property type="entry name" value="Maltose phosphorylase, domain 3"/>
    <property type="match status" value="1"/>
</dbReference>
<evidence type="ECO:0000256" key="1">
    <source>
        <dbReference type="ARBA" id="ARBA00001445"/>
    </source>
</evidence>
<dbReference type="SUPFAM" id="SSF48208">
    <property type="entry name" value="Six-hairpin glycosidases"/>
    <property type="match status" value="1"/>
</dbReference>
<dbReference type="InterPro" id="IPR036116">
    <property type="entry name" value="FN3_sf"/>
</dbReference>
<feature type="domain" description="Alpha-L-rhamnosidase six-hairpin glycosidase" evidence="6">
    <location>
        <begin position="624"/>
        <end position="959"/>
    </location>
</feature>
<feature type="domain" description="Alpha-L-rhamnosidase concanavalin-like" evidence="4">
    <location>
        <begin position="520"/>
        <end position="610"/>
    </location>
</feature>
<sequence length="1059" mass="116307">MARRVNRRNFLRGAGAGAAAVALSSGEIAEAGEDTAVSALTVDRLTVEYATNPLGTDVDKPRLAWILRADRNGATQTAYQVQVVTDPGRFEDRRPHWDSGPVRSSRTLGIHYDGPALKPRTRYHWRVRVWDGDNRPSAWSTPAWWETGQLGRPWAADWIGATAPPPPPGADPASWIGGPGWTLSTAPLGSRWFRATLDLPDEVRKATLVATADDNLTVHLHGREVLSAMASGNSWAAAHLVDVTEVARTAGSALTLAAEAANRGGPAGLLLRLIVELADGRTVELLTGPGWRATDTAHPGWTSPGYDDSAWPVATVLARYGEGPWGRNVTVPATQQPAPLLRKDFRLDRPVLRARLYISGLAYYEAQLNGGRIGDQVLDPGFTGYDKTVLYAVHDITGQLRQGDNQLDVTLGRGFYGLTTINVWDWHLAKWHGEPRLLAQLEIEHPGGARTTIGTDGTWRITDSHTRVNSLYSGETHDARHTPGPWTAARTLPAPTGALRAQPNEPIRITETIRPASITELRPGVHVADMGRTMAGWTQITVRAPAGTRISLLHGEKLNPDGSVQSVNEHVKDLRQQRDEYITAGTGAETWEPRFSYKGFRYVEITGPRPEQVLGRLVHSDVPEVSEFRCSEPMFEQLDRMMRRTIVNNLHALPTDTPKYEKNGWTGDAQVGAPSMAYAFGMQRFFAKWVGDLADAQDAAGQVPVIVPNGGRWGYRQLAPTPEWTTVFPFLAREMHRWYGDDRLAAEHWPALTGYLDWEINRMRDGLALTALGDFLPPDAPWGVAPEDNRLTATAYLHRALIGVAELGEMLGHKDIAARYRSVADAARDTLNRTFLRGGHYNSDRDQGYRQTSNAIPLAFGLVPPESVQSVVDSLAADIRRRGNHLNTGCLGTSVLLPVLTAHGHADLAHAIAVQRTEPSWGYWIDQGADTMWEMWHKDSRSRNHYFQGTVTQWLYENVGGLRPLSNGYERFLIRPDARTGVDWARTGISTVRGQAGVSWAKTPTGLTLTATVPVGATAEIHLPLGETTAPPGATRLRATPRHAEYEVGSGTWTFTTKT</sequence>
<keyword evidence="9" id="KW-1185">Reference proteome</keyword>
<dbReference type="InterPro" id="IPR013737">
    <property type="entry name" value="Bac_rhamnosid_N"/>
</dbReference>
<comment type="caution">
    <text evidence="8">The sequence shown here is derived from an EMBL/GenBank/DDBJ whole genome shotgun (WGS) entry which is preliminary data.</text>
</comment>
<evidence type="ECO:0000313" key="9">
    <source>
        <dbReference type="Proteomes" id="UP000533598"/>
    </source>
</evidence>
<dbReference type="EC" id="3.2.1.40" evidence="2"/>
<dbReference type="InterPro" id="IPR013783">
    <property type="entry name" value="Ig-like_fold"/>
</dbReference>
<dbReference type="Gene3D" id="2.60.120.260">
    <property type="entry name" value="Galactose-binding domain-like"/>
    <property type="match status" value="3"/>
</dbReference>
<comment type="catalytic activity">
    <reaction evidence="1">
        <text>Hydrolysis of terminal non-reducing alpha-L-rhamnose residues in alpha-L-rhamnosides.</text>
        <dbReference type="EC" id="3.2.1.40"/>
    </reaction>
</comment>
<dbReference type="Gene3D" id="2.60.40.10">
    <property type="entry name" value="Immunoglobulins"/>
    <property type="match status" value="1"/>
</dbReference>
<dbReference type="PIRSF" id="PIRSF010631">
    <property type="entry name" value="A-rhamnsds"/>
    <property type="match status" value="1"/>
</dbReference>
<proteinExistence type="predicted"/>
<protein>
    <recommendedName>
        <fullName evidence="2">alpha-L-rhamnosidase</fullName>
        <ecNumber evidence="2">3.2.1.40</ecNumber>
    </recommendedName>
</protein>
<dbReference type="Gene3D" id="1.50.10.10">
    <property type="match status" value="1"/>
</dbReference>
<evidence type="ECO:0000259" key="4">
    <source>
        <dbReference type="Pfam" id="PF05592"/>
    </source>
</evidence>
<dbReference type="SUPFAM" id="SSF49265">
    <property type="entry name" value="Fibronectin type III"/>
    <property type="match status" value="1"/>
</dbReference>
<dbReference type="Pfam" id="PF05592">
    <property type="entry name" value="Bac_rhamnosid"/>
    <property type="match status" value="1"/>
</dbReference>
<dbReference type="NCBIfam" id="TIGR01409">
    <property type="entry name" value="TAT_signal_seq"/>
    <property type="match status" value="1"/>
</dbReference>
<evidence type="ECO:0000259" key="5">
    <source>
        <dbReference type="Pfam" id="PF08531"/>
    </source>
</evidence>
<feature type="domain" description="Bacterial alpha-L-rhamnosidase N-terminal" evidence="5">
    <location>
        <begin position="351"/>
        <end position="511"/>
    </location>
</feature>
<dbReference type="EMBL" id="JACHMH010000001">
    <property type="protein sequence ID" value="MBB4681481.1"/>
    <property type="molecule type" value="Genomic_DNA"/>
</dbReference>
<dbReference type="GO" id="GO:0030596">
    <property type="term" value="F:alpha-L-rhamnosidase activity"/>
    <property type="evidence" value="ECO:0007669"/>
    <property type="project" value="UniProtKB-EC"/>
</dbReference>
<name>A0A7W7CKI4_9PSEU</name>
<evidence type="ECO:0000313" key="8">
    <source>
        <dbReference type="EMBL" id="MBB4681481.1"/>
    </source>
</evidence>
<evidence type="ECO:0000259" key="7">
    <source>
        <dbReference type="Pfam" id="PF17390"/>
    </source>
</evidence>
<dbReference type="PANTHER" id="PTHR33307">
    <property type="entry name" value="ALPHA-RHAMNOSIDASE (EUROFUNG)"/>
    <property type="match status" value="1"/>
</dbReference>
<evidence type="ECO:0000256" key="3">
    <source>
        <dbReference type="ARBA" id="ARBA00022801"/>
    </source>
</evidence>
<dbReference type="InterPro" id="IPR016007">
    <property type="entry name" value="Alpha_rhamnosid"/>
</dbReference>
<dbReference type="RefSeq" id="WP_185008089.1">
    <property type="nucleotide sequence ID" value="NZ_BAAAUI010000008.1"/>
</dbReference>
<reference evidence="8 9" key="1">
    <citation type="submission" date="2020-08" db="EMBL/GenBank/DDBJ databases">
        <title>Sequencing the genomes of 1000 actinobacteria strains.</title>
        <authorList>
            <person name="Klenk H.-P."/>
        </authorList>
    </citation>
    <scope>NUCLEOTIDE SEQUENCE [LARGE SCALE GENOMIC DNA]</scope>
    <source>
        <strain evidence="8 9">DSM 44230</strain>
    </source>
</reference>
<dbReference type="InterPro" id="IPR012341">
    <property type="entry name" value="6hp_glycosidase-like_sf"/>
</dbReference>
<dbReference type="Pfam" id="PF08531">
    <property type="entry name" value="Bac_rhamnosid_N"/>
    <property type="match status" value="1"/>
</dbReference>
<feature type="domain" description="Alpha-L-rhamnosidase C-terminal" evidence="7">
    <location>
        <begin position="961"/>
        <end position="1029"/>
    </location>
</feature>
<dbReference type="PANTHER" id="PTHR33307:SF6">
    <property type="entry name" value="ALPHA-RHAMNOSIDASE (EUROFUNG)-RELATED"/>
    <property type="match status" value="1"/>
</dbReference>
<keyword evidence="3 8" id="KW-0378">Hydrolase</keyword>
<gene>
    <name evidence="8" type="ORF">HNR67_007599</name>
</gene>
<dbReference type="AlphaFoldDB" id="A0A7W7CKI4"/>
<evidence type="ECO:0000259" key="6">
    <source>
        <dbReference type="Pfam" id="PF17389"/>
    </source>
</evidence>
<evidence type="ECO:0000256" key="2">
    <source>
        <dbReference type="ARBA" id="ARBA00012652"/>
    </source>
</evidence>
<dbReference type="Pfam" id="PF17389">
    <property type="entry name" value="Bac_rhamnosid6H"/>
    <property type="match status" value="1"/>
</dbReference>
<dbReference type="GO" id="GO:0005975">
    <property type="term" value="P:carbohydrate metabolic process"/>
    <property type="evidence" value="ECO:0007669"/>
    <property type="project" value="InterPro"/>
</dbReference>
<dbReference type="Pfam" id="PF25788">
    <property type="entry name" value="Ig_Rha78A_N"/>
    <property type="match status" value="1"/>
</dbReference>
<dbReference type="InterPro" id="IPR006311">
    <property type="entry name" value="TAT_signal"/>
</dbReference>
<organism evidence="8 9">
    <name type="scientific">Crossiella cryophila</name>
    <dbReference type="NCBI Taxonomy" id="43355"/>
    <lineage>
        <taxon>Bacteria</taxon>
        <taxon>Bacillati</taxon>
        <taxon>Actinomycetota</taxon>
        <taxon>Actinomycetes</taxon>
        <taxon>Pseudonocardiales</taxon>
        <taxon>Pseudonocardiaceae</taxon>
        <taxon>Crossiella</taxon>
    </lineage>
</organism>
<dbReference type="PROSITE" id="PS51318">
    <property type="entry name" value="TAT"/>
    <property type="match status" value="1"/>
</dbReference>